<dbReference type="GO" id="GO:0003723">
    <property type="term" value="F:RNA binding"/>
    <property type="evidence" value="ECO:0007669"/>
    <property type="project" value="InterPro"/>
</dbReference>
<dbReference type="AlphaFoldDB" id="A0A8H3CKG4"/>
<dbReference type="GO" id="GO:0016829">
    <property type="term" value="F:lyase activity"/>
    <property type="evidence" value="ECO:0007669"/>
    <property type="project" value="UniProtKB-KW"/>
</dbReference>
<evidence type="ECO:0000256" key="6">
    <source>
        <dbReference type="ARBA" id="ARBA00023239"/>
    </source>
</evidence>
<accession>A0A8H3CKG4</accession>
<dbReference type="Proteomes" id="UP000663850">
    <property type="component" value="Unassembled WGS sequence"/>
</dbReference>
<keyword evidence="2 7" id="KW-0732">Signal</keyword>
<dbReference type="GO" id="GO:0004521">
    <property type="term" value="F:RNA endonuclease activity"/>
    <property type="evidence" value="ECO:0007669"/>
    <property type="project" value="InterPro"/>
</dbReference>
<reference evidence="8" key="1">
    <citation type="submission" date="2021-01" db="EMBL/GenBank/DDBJ databases">
        <authorList>
            <person name="Kaushik A."/>
        </authorList>
    </citation>
    <scope>NUCLEOTIDE SEQUENCE</scope>
    <source>
        <strain evidence="8">Type strain: AG8-Rh-89/</strain>
    </source>
</reference>
<keyword evidence="4" id="KW-0378">Hydrolase</keyword>
<keyword evidence="6" id="KW-0456">Lyase</keyword>
<dbReference type="EMBL" id="CAJMWZ010004409">
    <property type="protein sequence ID" value="CAE6489437.1"/>
    <property type="molecule type" value="Genomic_DNA"/>
</dbReference>
<evidence type="ECO:0000256" key="4">
    <source>
        <dbReference type="ARBA" id="ARBA00022801"/>
    </source>
</evidence>
<dbReference type="Pfam" id="PF00545">
    <property type="entry name" value="Ribonuclease"/>
    <property type="match status" value="1"/>
</dbReference>
<keyword evidence="5" id="KW-1015">Disulfide bond</keyword>
<feature type="chain" id="PRO_5034138958" evidence="7">
    <location>
        <begin position="20"/>
        <end position="167"/>
    </location>
</feature>
<proteinExistence type="predicted"/>
<evidence type="ECO:0000313" key="8">
    <source>
        <dbReference type="EMBL" id="CAE6489437.1"/>
    </source>
</evidence>
<feature type="signal peptide" evidence="7">
    <location>
        <begin position="1"/>
        <end position="19"/>
    </location>
</feature>
<evidence type="ECO:0000256" key="7">
    <source>
        <dbReference type="SAM" id="SignalP"/>
    </source>
</evidence>
<dbReference type="GO" id="GO:0016787">
    <property type="term" value="F:hydrolase activity"/>
    <property type="evidence" value="ECO:0007669"/>
    <property type="project" value="UniProtKB-KW"/>
</dbReference>
<evidence type="ECO:0000256" key="1">
    <source>
        <dbReference type="ARBA" id="ARBA00022722"/>
    </source>
</evidence>
<dbReference type="InterPro" id="IPR016191">
    <property type="entry name" value="Ribonuclease/ribotoxin"/>
</dbReference>
<dbReference type="InterPro" id="IPR048269">
    <property type="entry name" value="RNase_U2"/>
</dbReference>
<dbReference type="PIRSF" id="PIRSF037430">
    <property type="entry name" value="RNase_U2"/>
    <property type="match status" value="1"/>
</dbReference>
<evidence type="ECO:0000256" key="2">
    <source>
        <dbReference type="ARBA" id="ARBA00022729"/>
    </source>
</evidence>
<evidence type="ECO:0000313" key="9">
    <source>
        <dbReference type="Proteomes" id="UP000663850"/>
    </source>
</evidence>
<dbReference type="PANTHER" id="PTHR42104:SF1">
    <property type="entry name" value="EXTRACELLULAR GUANYL-SPECIFIC RIBONUCLEASE RNTA (AFU_ORTHOLOGUE AFUA_4G03230)"/>
    <property type="match status" value="1"/>
</dbReference>
<name>A0A8H3CKG4_9AGAM</name>
<keyword evidence="1" id="KW-0540">Nuclease</keyword>
<evidence type="ECO:0000256" key="5">
    <source>
        <dbReference type="ARBA" id="ARBA00023157"/>
    </source>
</evidence>
<dbReference type="SUPFAM" id="SSF53933">
    <property type="entry name" value="Microbial ribonucleases"/>
    <property type="match status" value="1"/>
</dbReference>
<dbReference type="PANTHER" id="PTHR42104">
    <property type="entry name" value="EXTRACELLULAR GUANYL-SPECIFIC RIBONUCLEASE RNTA (AFU_ORTHOLOGUE AFUA_4G03230)"/>
    <property type="match status" value="1"/>
</dbReference>
<protein>
    <submittedName>
        <fullName evidence="8">Uncharacterized protein</fullName>
    </submittedName>
</protein>
<comment type="caution">
    <text evidence="8">The sequence shown here is derived from an EMBL/GenBank/DDBJ whole genome shotgun (WGS) entry which is preliminary data.</text>
</comment>
<organism evidence="8 9">
    <name type="scientific">Rhizoctonia solani</name>
    <dbReference type="NCBI Taxonomy" id="456999"/>
    <lineage>
        <taxon>Eukaryota</taxon>
        <taxon>Fungi</taxon>
        <taxon>Dikarya</taxon>
        <taxon>Basidiomycota</taxon>
        <taxon>Agaricomycotina</taxon>
        <taxon>Agaricomycetes</taxon>
        <taxon>Cantharellales</taxon>
        <taxon>Ceratobasidiaceae</taxon>
        <taxon>Rhizoctonia</taxon>
    </lineage>
</organism>
<dbReference type="Gene3D" id="3.10.450.30">
    <property type="entry name" value="Microbial ribonucleases"/>
    <property type="match status" value="1"/>
</dbReference>
<dbReference type="InterPro" id="IPR000026">
    <property type="entry name" value="N1-like"/>
</dbReference>
<evidence type="ECO:0000256" key="3">
    <source>
        <dbReference type="ARBA" id="ARBA00022759"/>
    </source>
</evidence>
<gene>
    <name evidence="8" type="ORF">RDB_LOCUS82986</name>
</gene>
<sequence>MFALLQIFAVFALSALARAIPTPTKTSNLFKRTISGAVAANCGEATFTVSEVEAAASAAASLAAIGSQIGKNKYPHQFNNREGMSFLSKQTLPPLISVFLALGFEFLPDCSPPFFEFPIFNSEVYTGGNPGPDRVVIGSLSGADSAFCGVITHTGARGNAFKQCETA</sequence>
<keyword evidence="3" id="KW-0255">Endonuclease</keyword>